<dbReference type="PANTHER" id="PTHR30483:SF6">
    <property type="entry name" value="PERIPLASMIC BINDING PROTEIN OF ABC TRANSPORTER FOR NATURAL AMINO ACIDS"/>
    <property type="match status" value="1"/>
</dbReference>
<organism evidence="7 9">
    <name type="scientific">Aquisalinus luteolus</name>
    <dbReference type="NCBI Taxonomy" id="1566827"/>
    <lineage>
        <taxon>Bacteria</taxon>
        <taxon>Pseudomonadati</taxon>
        <taxon>Pseudomonadota</taxon>
        <taxon>Alphaproteobacteria</taxon>
        <taxon>Parvularculales</taxon>
        <taxon>Parvularculaceae</taxon>
        <taxon>Aquisalinus</taxon>
    </lineage>
</organism>
<reference evidence="7" key="1">
    <citation type="journal article" date="2014" name="Int. J. Syst. Evol. Microbiol.">
        <title>Complete genome sequence of Corynebacterium casei LMG S-19264T (=DSM 44701T), isolated from a smear-ripened cheese.</title>
        <authorList>
            <consortium name="US DOE Joint Genome Institute (JGI-PGF)"/>
            <person name="Walter F."/>
            <person name="Albersmeier A."/>
            <person name="Kalinowski J."/>
            <person name="Ruckert C."/>
        </authorList>
    </citation>
    <scope>NUCLEOTIDE SEQUENCE</scope>
    <source>
        <strain evidence="7">CGMCC 1.14984</strain>
    </source>
</reference>
<dbReference type="RefSeq" id="WP_155139977.1">
    <property type="nucleotide sequence ID" value="NZ_BMGZ01000002.1"/>
</dbReference>
<dbReference type="InterPro" id="IPR051010">
    <property type="entry name" value="BCAA_transport"/>
</dbReference>
<evidence type="ECO:0000313" key="7">
    <source>
        <dbReference type="EMBL" id="GGH97717.1"/>
    </source>
</evidence>
<dbReference type="Proteomes" id="UP000621856">
    <property type="component" value="Unassembled WGS sequence"/>
</dbReference>
<evidence type="ECO:0000313" key="10">
    <source>
        <dbReference type="Proteomes" id="UP000818603"/>
    </source>
</evidence>
<dbReference type="InterPro" id="IPR028082">
    <property type="entry name" value="Peripla_BP_I"/>
</dbReference>
<dbReference type="PANTHER" id="PTHR30483">
    <property type="entry name" value="LEUCINE-SPECIFIC-BINDING PROTEIN"/>
    <property type="match status" value="1"/>
</dbReference>
<dbReference type="AlphaFoldDB" id="A0A8J3A495"/>
<keyword evidence="2 5" id="KW-0732">Signal</keyword>
<keyword evidence="3" id="KW-0029">Amino-acid transport</keyword>
<comment type="similarity">
    <text evidence="1">Belongs to the leucine-binding protein family.</text>
</comment>
<dbReference type="SUPFAM" id="SSF53822">
    <property type="entry name" value="Periplasmic binding protein-like I"/>
    <property type="match status" value="1"/>
</dbReference>
<feature type="region of interest" description="Disordered" evidence="4">
    <location>
        <begin position="28"/>
        <end position="56"/>
    </location>
</feature>
<comment type="caution">
    <text evidence="7">The sequence shown here is derived from an EMBL/GenBank/DDBJ whole genome shotgun (WGS) entry which is preliminary data.</text>
</comment>
<evidence type="ECO:0000256" key="3">
    <source>
        <dbReference type="ARBA" id="ARBA00022970"/>
    </source>
</evidence>
<evidence type="ECO:0000259" key="6">
    <source>
        <dbReference type="Pfam" id="PF13458"/>
    </source>
</evidence>
<feature type="chain" id="PRO_5035253598" evidence="5">
    <location>
        <begin position="21"/>
        <end position="448"/>
    </location>
</feature>
<evidence type="ECO:0000256" key="2">
    <source>
        <dbReference type="ARBA" id="ARBA00022729"/>
    </source>
</evidence>
<evidence type="ECO:0000256" key="1">
    <source>
        <dbReference type="ARBA" id="ARBA00010062"/>
    </source>
</evidence>
<reference evidence="8 10" key="2">
    <citation type="submission" date="2020-02" db="EMBL/GenBank/DDBJ databases">
        <title>Genome sequence of Parvularcula flava strain NH6-79.</title>
        <authorList>
            <person name="Abdul Karim M.H."/>
            <person name="Lam M.Q."/>
            <person name="Chen S.J."/>
            <person name="Yahya A."/>
            <person name="Shahir S."/>
            <person name="Shamsir M.S."/>
            <person name="Chong C.S."/>
        </authorList>
    </citation>
    <scope>NUCLEOTIDE SEQUENCE [LARGE SCALE GENOMIC DNA]</scope>
    <source>
        <strain evidence="8 10">NH6-79</strain>
    </source>
</reference>
<dbReference type="Pfam" id="PF13458">
    <property type="entry name" value="Peripla_BP_6"/>
    <property type="match status" value="1"/>
</dbReference>
<dbReference type="EMBL" id="BMGZ01000002">
    <property type="protein sequence ID" value="GGH97717.1"/>
    <property type="molecule type" value="Genomic_DNA"/>
</dbReference>
<dbReference type="Gene3D" id="3.40.50.2300">
    <property type="match status" value="2"/>
</dbReference>
<dbReference type="GO" id="GO:0006865">
    <property type="term" value="P:amino acid transport"/>
    <property type="evidence" value="ECO:0007669"/>
    <property type="project" value="UniProtKB-KW"/>
</dbReference>
<name>A0A8J3A495_9PROT</name>
<feature type="domain" description="Leucine-binding protein" evidence="6">
    <location>
        <begin position="72"/>
        <end position="374"/>
    </location>
</feature>
<proteinExistence type="inferred from homology"/>
<evidence type="ECO:0000256" key="5">
    <source>
        <dbReference type="SAM" id="SignalP"/>
    </source>
</evidence>
<dbReference type="InterPro" id="IPR028081">
    <property type="entry name" value="Leu-bd"/>
</dbReference>
<evidence type="ECO:0000313" key="9">
    <source>
        <dbReference type="Proteomes" id="UP000621856"/>
    </source>
</evidence>
<dbReference type="PROSITE" id="PS51257">
    <property type="entry name" value="PROKAR_LIPOPROTEIN"/>
    <property type="match status" value="1"/>
</dbReference>
<evidence type="ECO:0000256" key="4">
    <source>
        <dbReference type="SAM" id="MobiDB-lite"/>
    </source>
</evidence>
<gene>
    <name evidence="8" type="ORF">FF098_009740</name>
    <name evidence="7" type="ORF">GCM10011355_19610</name>
</gene>
<reference evidence="7" key="3">
    <citation type="submission" date="2020-09" db="EMBL/GenBank/DDBJ databases">
        <authorList>
            <person name="Sun Q."/>
            <person name="Zhou Y."/>
        </authorList>
    </citation>
    <scope>NUCLEOTIDE SEQUENCE</scope>
    <source>
        <strain evidence="7">CGMCC 1.14984</strain>
    </source>
</reference>
<keyword evidence="3" id="KW-0813">Transport</keyword>
<protein>
    <submittedName>
        <fullName evidence="7">Penicillin-binding protein activator</fullName>
    </submittedName>
</protein>
<accession>A0A8J3A495</accession>
<dbReference type="EMBL" id="VCJR02000002">
    <property type="protein sequence ID" value="NHK28184.1"/>
    <property type="molecule type" value="Genomic_DNA"/>
</dbReference>
<feature type="signal peptide" evidence="5">
    <location>
        <begin position="1"/>
        <end position="20"/>
    </location>
</feature>
<keyword evidence="10" id="KW-1185">Reference proteome</keyword>
<evidence type="ECO:0000313" key="8">
    <source>
        <dbReference type="EMBL" id="NHK28184.1"/>
    </source>
</evidence>
<dbReference type="Proteomes" id="UP000818603">
    <property type="component" value="Unassembled WGS sequence"/>
</dbReference>
<dbReference type="CDD" id="cd06339">
    <property type="entry name" value="PBP1_YraM_LppC_lipoprotein-like"/>
    <property type="match status" value="1"/>
</dbReference>
<feature type="compositionally biased region" description="Acidic residues" evidence="4">
    <location>
        <begin position="46"/>
        <end position="56"/>
    </location>
</feature>
<sequence length="448" mass="48272">MNRFLKISLFATLGASLFLAGCETTAPVNQPRPQPPVIAQPQPQEPVEEEPEFEPYDPNEYVTTEQLGDKEPVRVALLLPMTGSSENVRVIAEAMSNAAQMAAFEAQNDRFLLIPKDTGGTAEGARAKAEEALREGAEIVLGPLLSSSVEAAAEVTRRAGVPMIAFSSDTQIAGNGVYLLSFPPEMEVARVTDFAIKRGYTRFGLLAPQTEYGQRVRNSFYEETFVRGGVVVHEEQYVPSPDAMMQPAKRLAQYAGSCADVSARNELGMATNSTGTSGSGYQAVLMPEQGTNLRALAPLLPYYDVNVRCIKVLGVSSWNNPQLTREPALSGGWFAAPDPSQSEAFNRRYASVYGSQPPRLASLAYDAALLTASLADLPKFNRYSASNIADPNGYLGADGLFRLTLDGRVERGLAILEINGGGIRVIDPAPTSFVTQTSMLPDAMLEGY</sequence>